<dbReference type="InParanoid" id="L0PI50"/>
<evidence type="ECO:0008006" key="5">
    <source>
        <dbReference type="Google" id="ProtNLM"/>
    </source>
</evidence>
<evidence type="ECO:0000313" key="4">
    <source>
        <dbReference type="Proteomes" id="UP000010422"/>
    </source>
</evidence>
<dbReference type="CDD" id="cd12432">
    <property type="entry name" value="RRM_ACINU"/>
    <property type="match status" value="1"/>
</dbReference>
<dbReference type="EMBL" id="CAKM01000283">
    <property type="protein sequence ID" value="CCJ31325.1"/>
    <property type="molecule type" value="Genomic_DNA"/>
</dbReference>
<dbReference type="PANTHER" id="PTHR47031">
    <property type="entry name" value="SAP DNA-BINDING DOMAIN-CONTAINING PROTEIN"/>
    <property type="match status" value="1"/>
</dbReference>
<accession>L0PI50</accession>
<keyword evidence="1" id="KW-0175">Coiled coil</keyword>
<dbReference type="InterPro" id="IPR035979">
    <property type="entry name" value="RBD_domain_sf"/>
</dbReference>
<dbReference type="Proteomes" id="UP000010422">
    <property type="component" value="Unassembled WGS sequence"/>
</dbReference>
<dbReference type="PANTHER" id="PTHR47031:SF3">
    <property type="entry name" value="SAP DOMAIN-CONTAINING PROTEIN"/>
    <property type="match status" value="1"/>
</dbReference>
<dbReference type="STRING" id="1209962.L0PI50"/>
<protein>
    <recommendedName>
        <fullName evidence="5">RRM domain-containing protein</fullName>
    </recommendedName>
</protein>
<organism evidence="4">
    <name type="scientific">Pneumocystis jirovecii</name>
    <name type="common">Human pneumocystis pneumonia agent</name>
    <dbReference type="NCBI Taxonomy" id="42068"/>
    <lineage>
        <taxon>Eukaryota</taxon>
        <taxon>Fungi</taxon>
        <taxon>Dikarya</taxon>
        <taxon>Ascomycota</taxon>
        <taxon>Taphrinomycotina</taxon>
        <taxon>Pneumocystomycetes</taxon>
        <taxon>Pneumocystaceae</taxon>
        <taxon>Pneumocystis</taxon>
    </lineage>
</organism>
<feature type="compositionally biased region" description="Polar residues" evidence="2">
    <location>
        <begin position="41"/>
        <end position="60"/>
    </location>
</feature>
<dbReference type="GO" id="GO:0003676">
    <property type="term" value="F:nucleic acid binding"/>
    <property type="evidence" value="ECO:0007669"/>
    <property type="project" value="InterPro"/>
</dbReference>
<evidence type="ECO:0000256" key="2">
    <source>
        <dbReference type="SAM" id="MobiDB-lite"/>
    </source>
</evidence>
<evidence type="ECO:0000313" key="3">
    <source>
        <dbReference type="EMBL" id="CCJ31325.1"/>
    </source>
</evidence>
<dbReference type="InterPro" id="IPR034257">
    <property type="entry name" value="Acinus_RRM"/>
</dbReference>
<dbReference type="SUPFAM" id="SSF54928">
    <property type="entry name" value="RNA-binding domain, RBD"/>
    <property type="match status" value="1"/>
</dbReference>
<reference evidence="3 4" key="1">
    <citation type="journal article" date="2012" name="MBio">
        <title>De novo assembly of the Pneumocystis jirovecii genome from a single bronchoalveolar lavage fluid specimen from a patient.</title>
        <authorList>
            <person name="Cisse O.H."/>
            <person name="Pagni M."/>
            <person name="Hauser P.M."/>
        </authorList>
    </citation>
    <scope>NUCLEOTIDE SEQUENCE [LARGE SCALE GENOMIC DNA]</scope>
    <source>
        <strain evidence="3 4">SE8</strain>
    </source>
</reference>
<comment type="caution">
    <text evidence="3">The sequence shown here is derived from an EMBL/GenBank/DDBJ whole genome shotgun (WGS) entry which is preliminary data.</text>
</comment>
<feature type="coiled-coil region" evidence="1">
    <location>
        <begin position="262"/>
        <end position="296"/>
    </location>
</feature>
<sequence>MENISVNCDEKTVKDIEKTDIDMSSSVFTDKIEKNEETECFSKNSTYHDVSTENQENASVESLKRNQKSLDDETTLKETKKIKKDLKDSEIFKKELLNNGSVEDSGSSKVDKNVLYKTEETTDPIHQLTCSIYVGNFTRPLQIPQLKSYLLDVIKDIDDSNDDILKKIWMDKFRTHAFIVFSTIKQAKRVREVLHNSIWPCEKGRKPLWVDYIPENKVDEWIYIEEQSSRDTKWKVVYDAQGTADLLKIEKKVSHENAVIPNEEAKKQFQDKFNEYDEKKQNIEKYNLNKLFLKTQTTPSLYYKTTGHNIVVDKFKIQNNLEHKINIYKINNM</sequence>
<name>L0PI50_PNEJI</name>
<proteinExistence type="predicted"/>
<dbReference type="VEuPathDB" id="FungiDB:PNEJI1_000505"/>
<dbReference type="AlphaFoldDB" id="L0PI50"/>
<evidence type="ECO:0000256" key="1">
    <source>
        <dbReference type="SAM" id="Coils"/>
    </source>
</evidence>
<gene>
    <name evidence="3" type="ORF">PNEJI1_000505</name>
</gene>
<feature type="region of interest" description="Disordered" evidence="2">
    <location>
        <begin position="40"/>
        <end position="68"/>
    </location>
</feature>